<dbReference type="PROSITE" id="PS00086">
    <property type="entry name" value="CYTOCHROME_P450"/>
    <property type="match status" value="1"/>
</dbReference>
<evidence type="ECO:0000313" key="11">
    <source>
        <dbReference type="EMBL" id="QRW24893.1"/>
    </source>
</evidence>
<dbReference type="GO" id="GO:0004497">
    <property type="term" value="F:monooxygenase activity"/>
    <property type="evidence" value="ECO:0007669"/>
    <property type="project" value="UniProtKB-KW"/>
</dbReference>
<dbReference type="EMBL" id="CP059669">
    <property type="protein sequence ID" value="QRW24893.1"/>
    <property type="molecule type" value="Genomic_DNA"/>
</dbReference>
<evidence type="ECO:0000256" key="1">
    <source>
        <dbReference type="ARBA" id="ARBA00001971"/>
    </source>
</evidence>
<dbReference type="PRINTS" id="PR00385">
    <property type="entry name" value="P450"/>
</dbReference>
<dbReference type="GO" id="GO:0020037">
    <property type="term" value="F:heme binding"/>
    <property type="evidence" value="ECO:0007669"/>
    <property type="project" value="InterPro"/>
</dbReference>
<keyword evidence="4 9" id="KW-0349">Heme</keyword>
<dbReference type="RefSeq" id="XP_043185130.1">
    <property type="nucleotide sequence ID" value="XM_043331620.1"/>
</dbReference>
<name>A0A8H8P6W0_9AGAM</name>
<dbReference type="SUPFAM" id="SSF48264">
    <property type="entry name" value="Cytochrome P450"/>
    <property type="match status" value="1"/>
</dbReference>
<gene>
    <name evidence="11" type="ORF">RhiXN_11805</name>
</gene>
<dbReference type="GeneID" id="67034083"/>
<keyword evidence="10" id="KW-0732">Signal</keyword>
<evidence type="ECO:0000256" key="5">
    <source>
        <dbReference type="ARBA" id="ARBA00022723"/>
    </source>
</evidence>
<dbReference type="KEGG" id="rsx:RhiXN_11805"/>
<keyword evidence="6 9" id="KW-0560">Oxidoreductase</keyword>
<dbReference type="AlphaFoldDB" id="A0A8H8P6W0"/>
<keyword evidence="8 9" id="KW-0503">Monooxygenase</keyword>
<evidence type="ECO:0000256" key="4">
    <source>
        <dbReference type="ARBA" id="ARBA00022617"/>
    </source>
</evidence>
<comment type="cofactor">
    <cofactor evidence="1">
        <name>heme</name>
        <dbReference type="ChEBI" id="CHEBI:30413"/>
    </cofactor>
</comment>
<dbReference type="InterPro" id="IPR017972">
    <property type="entry name" value="Cyt_P450_CS"/>
</dbReference>
<evidence type="ECO:0000256" key="6">
    <source>
        <dbReference type="ARBA" id="ARBA00023002"/>
    </source>
</evidence>
<evidence type="ECO:0000256" key="7">
    <source>
        <dbReference type="ARBA" id="ARBA00023004"/>
    </source>
</evidence>
<evidence type="ECO:0000256" key="2">
    <source>
        <dbReference type="ARBA" id="ARBA00005179"/>
    </source>
</evidence>
<evidence type="ECO:0000256" key="10">
    <source>
        <dbReference type="SAM" id="SignalP"/>
    </source>
</evidence>
<dbReference type="PANTHER" id="PTHR24305:SF166">
    <property type="entry name" value="CYTOCHROME P450 12A4, MITOCHONDRIAL-RELATED"/>
    <property type="match status" value="1"/>
</dbReference>
<keyword evidence="7 9" id="KW-0408">Iron</keyword>
<proteinExistence type="inferred from homology"/>
<reference evidence="11" key="1">
    <citation type="submission" date="2020-05" db="EMBL/GenBank/DDBJ databases">
        <title>Evolutionary and genomic comparisons of hybrid uninucleate and nonhybrid Rhizoctonia fungi.</title>
        <authorList>
            <person name="Li C."/>
            <person name="Chen X."/>
        </authorList>
    </citation>
    <scope>NUCLEOTIDE SEQUENCE</scope>
    <source>
        <strain evidence="11">AG-1 IA</strain>
    </source>
</reference>
<evidence type="ECO:0000256" key="3">
    <source>
        <dbReference type="ARBA" id="ARBA00010617"/>
    </source>
</evidence>
<evidence type="ECO:0000256" key="9">
    <source>
        <dbReference type="RuleBase" id="RU000461"/>
    </source>
</evidence>
<sequence>MSTLINISLFLFPLAAYWYVHRLIRAGSNTISCLPGPNGGHWLWGHELEAHQTPYEGAYTRWMHLYGLTYKIKGALFHPDILVIGDQVALRDILGKDTYSYVKSPIIRALIERVIGRGLAWAEGDVHKRQRHELAPFFTAKAIRNMFNTVSTCTNIGIENLESHIINNASDPKQGLTVDIMESTESMTLDITGRFVLDYDFESGKGPLANFIKQTWKKQCSVNLHWTAVLGQVIIRALPFIAHLPIPALKAQLAVKKVLRDVSQAVVSQNVNEGQDKDLLTAMGKLWPLSIRFITPQTSVYALKVRLSNKGQIQGGQNELYDQVSTIAFTSQDTTAGTLTFGLHQLAIHPRYQSRLRDEIVQLGREPTYDDLMSGMPWLDAITMEIFRLRPVGAHMERVAAQDTILRFGDPVQTSHGAKISEIAIKAGQTIIIPITAMNHLKSVWGDDAEELDPERWFSPARLKHVDRKFGWNGMLTFSDGPRHCIGYRMAVLIFKTALAAYIRKFEFHDTGAVIHARYVGTLQPYIANEEEKGTQMPLRVTLVNDLGDDKAY</sequence>
<dbReference type="InterPro" id="IPR001128">
    <property type="entry name" value="Cyt_P450"/>
</dbReference>
<dbReference type="PANTHER" id="PTHR24305">
    <property type="entry name" value="CYTOCHROME P450"/>
    <property type="match status" value="1"/>
</dbReference>
<feature type="chain" id="PRO_5034166092" evidence="10">
    <location>
        <begin position="17"/>
        <end position="553"/>
    </location>
</feature>
<dbReference type="InterPro" id="IPR050121">
    <property type="entry name" value="Cytochrome_P450_monoxygenase"/>
</dbReference>
<protein>
    <submittedName>
        <fullName evidence="11">Cytochrome P450 family protein</fullName>
    </submittedName>
</protein>
<feature type="signal peptide" evidence="10">
    <location>
        <begin position="1"/>
        <end position="16"/>
    </location>
</feature>
<dbReference type="InterPro" id="IPR036396">
    <property type="entry name" value="Cyt_P450_sf"/>
</dbReference>
<dbReference type="Pfam" id="PF00067">
    <property type="entry name" value="p450"/>
    <property type="match status" value="1"/>
</dbReference>
<dbReference type="GO" id="GO:0005506">
    <property type="term" value="F:iron ion binding"/>
    <property type="evidence" value="ECO:0007669"/>
    <property type="project" value="InterPro"/>
</dbReference>
<dbReference type="GO" id="GO:0016705">
    <property type="term" value="F:oxidoreductase activity, acting on paired donors, with incorporation or reduction of molecular oxygen"/>
    <property type="evidence" value="ECO:0007669"/>
    <property type="project" value="InterPro"/>
</dbReference>
<dbReference type="Gene3D" id="1.10.630.10">
    <property type="entry name" value="Cytochrome P450"/>
    <property type="match status" value="1"/>
</dbReference>
<keyword evidence="5 9" id="KW-0479">Metal-binding</keyword>
<comment type="pathway">
    <text evidence="2">Secondary metabolite biosynthesis.</text>
</comment>
<accession>A0A8H8P6W0</accession>
<evidence type="ECO:0000256" key="8">
    <source>
        <dbReference type="ARBA" id="ARBA00023033"/>
    </source>
</evidence>
<comment type="similarity">
    <text evidence="3 9">Belongs to the cytochrome P450 family.</text>
</comment>
<organism evidence="11 12">
    <name type="scientific">Rhizoctonia solani</name>
    <dbReference type="NCBI Taxonomy" id="456999"/>
    <lineage>
        <taxon>Eukaryota</taxon>
        <taxon>Fungi</taxon>
        <taxon>Dikarya</taxon>
        <taxon>Basidiomycota</taxon>
        <taxon>Agaricomycotina</taxon>
        <taxon>Agaricomycetes</taxon>
        <taxon>Cantharellales</taxon>
        <taxon>Ceratobasidiaceae</taxon>
        <taxon>Rhizoctonia</taxon>
    </lineage>
</organism>
<evidence type="ECO:0000313" key="12">
    <source>
        <dbReference type="Proteomes" id="UP000650533"/>
    </source>
</evidence>
<dbReference type="Proteomes" id="UP000650533">
    <property type="component" value="Chromosome 12"/>
</dbReference>